<feature type="domain" description="SMP" evidence="1">
    <location>
        <begin position="64"/>
        <end position="103"/>
    </location>
</feature>
<dbReference type="EMBL" id="JAGPXC010000002">
    <property type="protein sequence ID" value="KAH6657210.1"/>
    <property type="molecule type" value="Genomic_DNA"/>
</dbReference>
<dbReference type="RefSeq" id="XP_045961444.1">
    <property type="nucleotide sequence ID" value="XM_046106767.1"/>
</dbReference>
<dbReference type="Proteomes" id="UP000758603">
    <property type="component" value="Unassembled WGS sequence"/>
</dbReference>
<dbReference type="AlphaFoldDB" id="A0A9P8USG7"/>
<evidence type="ECO:0000313" key="3">
    <source>
        <dbReference type="Proteomes" id="UP000758603"/>
    </source>
</evidence>
<evidence type="ECO:0000313" key="2">
    <source>
        <dbReference type="EMBL" id="KAH6657210.1"/>
    </source>
</evidence>
<accession>A0A9P8USG7</accession>
<evidence type="ECO:0000259" key="1">
    <source>
        <dbReference type="Pfam" id="PF04927"/>
    </source>
</evidence>
<keyword evidence="3" id="KW-1185">Reference proteome</keyword>
<comment type="caution">
    <text evidence="2">The sequence shown here is derived from an EMBL/GenBank/DDBJ whole genome shotgun (WGS) entry which is preliminary data.</text>
</comment>
<proteinExistence type="predicted"/>
<reference evidence="2" key="1">
    <citation type="journal article" date="2021" name="Nat. Commun.">
        <title>Genetic determinants of endophytism in the Arabidopsis root mycobiome.</title>
        <authorList>
            <person name="Mesny F."/>
            <person name="Miyauchi S."/>
            <person name="Thiergart T."/>
            <person name="Pickel B."/>
            <person name="Atanasova L."/>
            <person name="Karlsson M."/>
            <person name="Huettel B."/>
            <person name="Barry K.W."/>
            <person name="Haridas S."/>
            <person name="Chen C."/>
            <person name="Bauer D."/>
            <person name="Andreopoulos W."/>
            <person name="Pangilinan J."/>
            <person name="LaButti K."/>
            <person name="Riley R."/>
            <person name="Lipzen A."/>
            <person name="Clum A."/>
            <person name="Drula E."/>
            <person name="Henrissat B."/>
            <person name="Kohler A."/>
            <person name="Grigoriev I.V."/>
            <person name="Martin F.M."/>
            <person name="Hacquard S."/>
        </authorList>
    </citation>
    <scope>NUCLEOTIDE SEQUENCE</scope>
    <source>
        <strain evidence="2">MPI-SDFR-AT-0073</strain>
    </source>
</reference>
<protein>
    <recommendedName>
        <fullName evidence="1">SMP domain-containing protein</fullName>
    </recommendedName>
</protein>
<sequence>MTSELPTKDQLYQQDVDGRPITQTEASAVGSDAGGSAVTAQSSYDKQQNLVDRAGEVASKYPAEITKDDAAEVQKAEAQLLGERPGKDSTWAKVQSIADQNAASIEQKK</sequence>
<dbReference type="Pfam" id="PF04927">
    <property type="entry name" value="SMP"/>
    <property type="match status" value="1"/>
</dbReference>
<gene>
    <name evidence="2" type="ORF">BKA67DRAFT_655492</name>
</gene>
<name>A0A9P8USG7_9PEZI</name>
<dbReference type="InterPro" id="IPR007011">
    <property type="entry name" value="LEA_SMP_dom"/>
</dbReference>
<dbReference type="OrthoDB" id="2799468at2759"/>
<dbReference type="GeneID" id="70135658"/>
<organism evidence="2 3">
    <name type="scientific">Truncatella angustata</name>
    <dbReference type="NCBI Taxonomy" id="152316"/>
    <lineage>
        <taxon>Eukaryota</taxon>
        <taxon>Fungi</taxon>
        <taxon>Dikarya</taxon>
        <taxon>Ascomycota</taxon>
        <taxon>Pezizomycotina</taxon>
        <taxon>Sordariomycetes</taxon>
        <taxon>Xylariomycetidae</taxon>
        <taxon>Amphisphaeriales</taxon>
        <taxon>Sporocadaceae</taxon>
        <taxon>Truncatella</taxon>
    </lineage>
</organism>